<name>A0A4Q0NWT0_9FLAO</name>
<evidence type="ECO:0000313" key="3">
    <source>
        <dbReference type="EMBL" id="RXG16697.1"/>
    </source>
</evidence>
<proteinExistence type="predicted"/>
<dbReference type="AlphaFoldDB" id="A0A4Q0NWT0"/>
<organism evidence="3 4">
    <name type="scientific">Leeuwenhoekiella aestuarii</name>
    <dbReference type="NCBI Taxonomy" id="2249426"/>
    <lineage>
        <taxon>Bacteria</taxon>
        <taxon>Pseudomonadati</taxon>
        <taxon>Bacteroidota</taxon>
        <taxon>Flavobacteriia</taxon>
        <taxon>Flavobacteriales</taxon>
        <taxon>Flavobacteriaceae</taxon>
        <taxon>Leeuwenhoekiella</taxon>
    </lineage>
</organism>
<feature type="domain" description="Response regulatory" evidence="2">
    <location>
        <begin position="7"/>
        <end position="126"/>
    </location>
</feature>
<dbReference type="RefSeq" id="WP_128760362.1">
    <property type="nucleotide sequence ID" value="NZ_QOVI01000002.1"/>
</dbReference>
<dbReference type="SMART" id="SM00448">
    <property type="entry name" value="REC"/>
    <property type="match status" value="1"/>
</dbReference>
<keyword evidence="4" id="KW-1185">Reference proteome</keyword>
<accession>A0A4Q0NWT0</accession>
<dbReference type="Proteomes" id="UP000289821">
    <property type="component" value="Unassembled WGS sequence"/>
</dbReference>
<reference evidence="3 4" key="1">
    <citation type="submission" date="2018-07" db="EMBL/GenBank/DDBJ databases">
        <title>Leeuwenhoekiella genomics.</title>
        <authorList>
            <person name="Tahon G."/>
            <person name="Willems A."/>
        </authorList>
    </citation>
    <scope>NUCLEOTIDE SEQUENCE [LARGE SCALE GENOMIC DNA]</scope>
    <source>
        <strain evidence="3 4">R-50232</strain>
    </source>
</reference>
<dbReference type="Pfam" id="PF00072">
    <property type="entry name" value="Response_reg"/>
    <property type="match status" value="1"/>
</dbReference>
<evidence type="ECO:0000256" key="1">
    <source>
        <dbReference type="PROSITE-ProRule" id="PRU00169"/>
    </source>
</evidence>
<feature type="modified residue" description="4-aspartylphosphate" evidence="1">
    <location>
        <position position="59"/>
    </location>
</feature>
<dbReference type="PROSITE" id="PS50110">
    <property type="entry name" value="RESPONSE_REGULATORY"/>
    <property type="match status" value="1"/>
</dbReference>
<dbReference type="OrthoDB" id="673128at2"/>
<dbReference type="PANTHER" id="PTHR44520:SF2">
    <property type="entry name" value="RESPONSE REGULATOR RCP1"/>
    <property type="match status" value="1"/>
</dbReference>
<sequence>MLNQDLKILIIDDDPIYHLMITKLLRSIGFHNIRNIQDSVEGLNYLLKNKQLPDILLLDINMPTKNGWDLLDSLITSTVNLNDMPIYIVTSSIDKCDIKKSTQYPVSGFLNKPLEPETLKKILVAI</sequence>
<gene>
    <name evidence="3" type="ORF">DSM04_102278</name>
</gene>
<dbReference type="Gene3D" id="3.40.50.2300">
    <property type="match status" value="1"/>
</dbReference>
<dbReference type="EMBL" id="QOVI01000002">
    <property type="protein sequence ID" value="RXG16697.1"/>
    <property type="molecule type" value="Genomic_DNA"/>
</dbReference>
<dbReference type="InterPro" id="IPR001789">
    <property type="entry name" value="Sig_transdc_resp-reg_receiver"/>
</dbReference>
<evidence type="ECO:0000259" key="2">
    <source>
        <dbReference type="PROSITE" id="PS50110"/>
    </source>
</evidence>
<dbReference type="SUPFAM" id="SSF52172">
    <property type="entry name" value="CheY-like"/>
    <property type="match status" value="1"/>
</dbReference>
<dbReference type="InterPro" id="IPR011006">
    <property type="entry name" value="CheY-like_superfamily"/>
</dbReference>
<dbReference type="PANTHER" id="PTHR44520">
    <property type="entry name" value="RESPONSE REGULATOR RCP1-RELATED"/>
    <property type="match status" value="1"/>
</dbReference>
<evidence type="ECO:0000313" key="4">
    <source>
        <dbReference type="Proteomes" id="UP000289821"/>
    </source>
</evidence>
<dbReference type="GO" id="GO:0000160">
    <property type="term" value="P:phosphorelay signal transduction system"/>
    <property type="evidence" value="ECO:0007669"/>
    <property type="project" value="InterPro"/>
</dbReference>
<dbReference type="InterPro" id="IPR052893">
    <property type="entry name" value="TCS_response_regulator"/>
</dbReference>
<protein>
    <submittedName>
        <fullName evidence="3">CheY-like chemotaxis protein</fullName>
    </submittedName>
</protein>
<keyword evidence="1" id="KW-0597">Phosphoprotein</keyword>
<comment type="caution">
    <text evidence="3">The sequence shown here is derived from an EMBL/GenBank/DDBJ whole genome shotgun (WGS) entry which is preliminary data.</text>
</comment>